<dbReference type="Pfam" id="PF12670">
    <property type="entry name" value="DUF3792"/>
    <property type="match status" value="1"/>
</dbReference>
<comment type="caution">
    <text evidence="2">The sequence shown here is derived from an EMBL/GenBank/DDBJ whole genome shotgun (WGS) entry which is preliminary data.</text>
</comment>
<dbReference type="RefSeq" id="WP_379495166.1">
    <property type="nucleotide sequence ID" value="NZ_JBHSAO010000001.1"/>
</dbReference>
<proteinExistence type="predicted"/>
<dbReference type="EMBL" id="JBHSAO010000001">
    <property type="protein sequence ID" value="MFC4022664.1"/>
    <property type="molecule type" value="Genomic_DNA"/>
</dbReference>
<dbReference type="NCBIfam" id="TIGR04086">
    <property type="entry name" value="TIGR04086_membr"/>
    <property type="match status" value="1"/>
</dbReference>
<name>A0ABV8GWY3_9BACI</name>
<keyword evidence="1" id="KW-1133">Transmembrane helix</keyword>
<accession>A0ABV8GWY3</accession>
<keyword evidence="1" id="KW-0812">Transmembrane</keyword>
<keyword evidence="1" id="KW-0472">Membrane</keyword>
<gene>
    <name evidence="2" type="ORF">ACFOUV_02380</name>
</gene>
<feature type="transmembrane region" description="Helical" evidence="1">
    <location>
        <begin position="43"/>
        <end position="62"/>
    </location>
</feature>
<feature type="transmembrane region" description="Helical" evidence="1">
    <location>
        <begin position="69"/>
        <end position="89"/>
    </location>
</feature>
<evidence type="ECO:0000256" key="1">
    <source>
        <dbReference type="SAM" id="Phobius"/>
    </source>
</evidence>
<feature type="transmembrane region" description="Helical" evidence="1">
    <location>
        <begin position="7"/>
        <end position="31"/>
    </location>
</feature>
<evidence type="ECO:0000313" key="3">
    <source>
        <dbReference type="Proteomes" id="UP001595772"/>
    </source>
</evidence>
<protein>
    <submittedName>
        <fullName evidence="2">TIGR04086 family membrane protein</fullName>
    </submittedName>
</protein>
<organism evidence="2 3">
    <name type="scientific">Oceanobacillus longus</name>
    <dbReference type="NCBI Taxonomy" id="930120"/>
    <lineage>
        <taxon>Bacteria</taxon>
        <taxon>Bacillati</taxon>
        <taxon>Bacillota</taxon>
        <taxon>Bacilli</taxon>
        <taxon>Bacillales</taxon>
        <taxon>Bacillaceae</taxon>
        <taxon>Oceanobacillus</taxon>
    </lineage>
</organism>
<dbReference type="Proteomes" id="UP001595772">
    <property type="component" value="Unassembled WGS sequence"/>
</dbReference>
<feature type="transmembrane region" description="Helical" evidence="1">
    <location>
        <begin position="101"/>
        <end position="122"/>
    </location>
</feature>
<reference evidence="3" key="1">
    <citation type="journal article" date="2019" name="Int. J. Syst. Evol. Microbiol.">
        <title>The Global Catalogue of Microorganisms (GCM) 10K type strain sequencing project: providing services to taxonomists for standard genome sequencing and annotation.</title>
        <authorList>
            <consortium name="The Broad Institute Genomics Platform"/>
            <consortium name="The Broad Institute Genome Sequencing Center for Infectious Disease"/>
            <person name="Wu L."/>
            <person name="Ma J."/>
        </authorList>
    </citation>
    <scope>NUCLEOTIDE SEQUENCE [LARGE SCALE GENOMIC DNA]</scope>
    <source>
        <strain evidence="3">IBRC-M 10703</strain>
    </source>
</reference>
<sequence>MHRNQFIALLYGWIVVFGIILISSFVLALILNFAAFGESSLEWATLIIGLLALFIGGVTAGMKGKAKGWMIGGTIGLGFSLIIFLIQYLGYQQGFSIEQSLYHLAYLAAALLGGIIGVNLVGTTTE</sequence>
<keyword evidence="3" id="KW-1185">Reference proteome</keyword>
<evidence type="ECO:0000313" key="2">
    <source>
        <dbReference type="EMBL" id="MFC4022664.1"/>
    </source>
</evidence>
<dbReference type="InterPro" id="IPR023804">
    <property type="entry name" value="DUF3792_TM"/>
</dbReference>